<dbReference type="OrthoDB" id="194468at2759"/>
<proteinExistence type="predicted"/>
<dbReference type="AlphaFoldDB" id="A0A1Z5JSN1"/>
<reference evidence="2 3" key="1">
    <citation type="journal article" date="2015" name="Plant Cell">
        <title>Oil accumulation by the oleaginous diatom Fistulifera solaris as revealed by the genome and transcriptome.</title>
        <authorList>
            <person name="Tanaka T."/>
            <person name="Maeda Y."/>
            <person name="Veluchamy A."/>
            <person name="Tanaka M."/>
            <person name="Abida H."/>
            <person name="Marechal E."/>
            <person name="Bowler C."/>
            <person name="Muto M."/>
            <person name="Sunaga Y."/>
            <person name="Tanaka M."/>
            <person name="Yoshino T."/>
            <person name="Taniguchi T."/>
            <person name="Fukuda Y."/>
            <person name="Nemoto M."/>
            <person name="Matsumoto M."/>
            <person name="Wong P.S."/>
            <person name="Aburatani S."/>
            <person name="Fujibuchi W."/>
        </authorList>
    </citation>
    <scope>NUCLEOTIDE SEQUENCE [LARGE SCALE GENOMIC DNA]</scope>
    <source>
        <strain evidence="2 3">JPCC DA0580</strain>
    </source>
</reference>
<feature type="domain" description="Amidohydrolase-related" evidence="1">
    <location>
        <begin position="80"/>
        <end position="439"/>
    </location>
</feature>
<dbReference type="Gene3D" id="3.20.20.140">
    <property type="entry name" value="Metal-dependent hydrolases"/>
    <property type="match status" value="1"/>
</dbReference>
<dbReference type="InterPro" id="IPR032466">
    <property type="entry name" value="Metal_Hydrolase"/>
</dbReference>
<protein>
    <recommendedName>
        <fullName evidence="1">Amidohydrolase-related domain-containing protein</fullName>
    </recommendedName>
</protein>
<accession>A0A1Z5JSN1</accession>
<evidence type="ECO:0000313" key="3">
    <source>
        <dbReference type="Proteomes" id="UP000198406"/>
    </source>
</evidence>
<dbReference type="Pfam" id="PF01979">
    <property type="entry name" value="Amidohydro_1"/>
    <property type="match status" value="1"/>
</dbReference>
<dbReference type="InterPro" id="IPR011059">
    <property type="entry name" value="Metal-dep_hydrolase_composite"/>
</dbReference>
<dbReference type="PANTHER" id="PTHR43135:SF3">
    <property type="entry name" value="ALPHA-D-RIBOSE 1-METHYLPHOSPHONATE 5-TRIPHOSPHATE DIPHOSPHATASE"/>
    <property type="match status" value="1"/>
</dbReference>
<dbReference type="SUPFAM" id="SSF51556">
    <property type="entry name" value="Metallo-dependent hydrolases"/>
    <property type="match status" value="1"/>
</dbReference>
<sequence>MPEYLPRDPKWKDPAHIQFEEEPSAQFVLFTNARVYDGKSDVLSEPQEVLIHKNLIRKVGKLVPVPQDVKLIKVDCGGKTLMPGLIDMHSHICIQDGMKEGRDSYDQMAMGAMCAHDLLDYLQQGFTTCRDAGGNVLGIAKAVQKGRIPGPRIYPSGAFITQTGGPGDTGCCFDQPGEMDYLEKNGFAHVCDGRAEVLKACRNNIRNGATQLKIMASGSVLGPYNNFYATHFTLDEMKTAVEVANDYGTYVMAHAYHDKAINRAIDAGVRCIEHGYLMGEETMRRMVEENIALSVQATMALEAFGDPDALAKFDNNQKTKAALVFSGAKKMLDLIHKYKPLTIAGGELFGRGNSSRQADNIIHMVSMGGFTHAEALRAATSSAATVLSWTGTLNPYTEGSLGVIEEGAYADILVVNGNPLEDIYALKRSNIELVMKDGKCHKFNLKEGALQVVTFRVGGSGKAK</sequence>
<evidence type="ECO:0000259" key="1">
    <source>
        <dbReference type="Pfam" id="PF01979"/>
    </source>
</evidence>
<dbReference type="GO" id="GO:0016810">
    <property type="term" value="F:hydrolase activity, acting on carbon-nitrogen (but not peptide) bonds"/>
    <property type="evidence" value="ECO:0007669"/>
    <property type="project" value="InterPro"/>
</dbReference>
<gene>
    <name evidence="2" type="ORF">FisN_5Hh418</name>
</gene>
<evidence type="ECO:0000313" key="2">
    <source>
        <dbReference type="EMBL" id="GAX17034.1"/>
    </source>
</evidence>
<dbReference type="InParanoid" id="A0A1Z5JSN1"/>
<dbReference type="InterPro" id="IPR006680">
    <property type="entry name" value="Amidohydro-rel"/>
</dbReference>
<dbReference type="Gene3D" id="2.30.40.10">
    <property type="entry name" value="Urease, subunit C, domain 1"/>
    <property type="match status" value="1"/>
</dbReference>
<dbReference type="Proteomes" id="UP000198406">
    <property type="component" value="Unassembled WGS sequence"/>
</dbReference>
<dbReference type="EMBL" id="BDSP01000111">
    <property type="protein sequence ID" value="GAX17034.1"/>
    <property type="molecule type" value="Genomic_DNA"/>
</dbReference>
<organism evidence="2 3">
    <name type="scientific">Fistulifera solaris</name>
    <name type="common">Oleaginous diatom</name>
    <dbReference type="NCBI Taxonomy" id="1519565"/>
    <lineage>
        <taxon>Eukaryota</taxon>
        <taxon>Sar</taxon>
        <taxon>Stramenopiles</taxon>
        <taxon>Ochrophyta</taxon>
        <taxon>Bacillariophyta</taxon>
        <taxon>Bacillariophyceae</taxon>
        <taxon>Bacillariophycidae</taxon>
        <taxon>Naviculales</taxon>
        <taxon>Naviculaceae</taxon>
        <taxon>Fistulifera</taxon>
    </lineage>
</organism>
<keyword evidence="3" id="KW-1185">Reference proteome</keyword>
<dbReference type="InterPro" id="IPR057744">
    <property type="entry name" value="OTAase-like"/>
</dbReference>
<name>A0A1Z5JSN1_FISSO</name>
<comment type="caution">
    <text evidence="2">The sequence shown here is derived from an EMBL/GenBank/DDBJ whole genome shotgun (WGS) entry which is preliminary data.</text>
</comment>
<dbReference type="CDD" id="cd01299">
    <property type="entry name" value="Met_dep_hydrolase_A"/>
    <property type="match status" value="1"/>
</dbReference>
<dbReference type="SUPFAM" id="SSF51338">
    <property type="entry name" value="Composite domain of metallo-dependent hydrolases"/>
    <property type="match status" value="1"/>
</dbReference>
<dbReference type="InterPro" id="IPR051781">
    <property type="entry name" value="Metallo-dep_Hydrolase"/>
</dbReference>
<dbReference type="PANTHER" id="PTHR43135">
    <property type="entry name" value="ALPHA-D-RIBOSE 1-METHYLPHOSPHONATE 5-TRIPHOSPHATE DIPHOSPHATASE"/>
    <property type="match status" value="1"/>
</dbReference>